<accession>A0A181C6K7</accession>
<dbReference type="KEGG" id="kre:GWK63_00535"/>
<evidence type="ECO:0000313" key="1">
    <source>
        <dbReference type="EMBL" id="QIP34185.1"/>
    </source>
</evidence>
<dbReference type="GO" id="GO:0016740">
    <property type="term" value="F:transferase activity"/>
    <property type="evidence" value="ECO:0007669"/>
    <property type="project" value="UniProtKB-KW"/>
</dbReference>
<protein>
    <submittedName>
        <fullName evidence="1">Glycosyltransferase family 39 protein</fullName>
    </submittedName>
</protein>
<reference evidence="1 2" key="1">
    <citation type="submission" date="2020-03" db="EMBL/GenBank/DDBJ databases">
        <title>Isolation of cellulose-producing strains, genome characterization and application of the synthesized cellulose films as an economical and sustainable material for piezoelectric sensor construction.</title>
        <authorList>
            <person name="Mangayil R.K."/>
        </authorList>
    </citation>
    <scope>NUCLEOTIDE SEQUENCE [LARGE SCALE GENOMIC DNA]</scope>
    <source>
        <strain evidence="1 2">ENS 9a1a</strain>
    </source>
</reference>
<dbReference type="Proteomes" id="UP000502533">
    <property type="component" value="Chromosome"/>
</dbReference>
<organism evidence="1 2">
    <name type="scientific">Komagataeibacter rhaeticus</name>
    <dbReference type="NCBI Taxonomy" id="215221"/>
    <lineage>
        <taxon>Bacteria</taxon>
        <taxon>Pseudomonadati</taxon>
        <taxon>Pseudomonadota</taxon>
        <taxon>Alphaproteobacteria</taxon>
        <taxon>Acetobacterales</taxon>
        <taxon>Acetobacteraceae</taxon>
        <taxon>Komagataeibacter</taxon>
    </lineage>
</organism>
<dbReference type="AlphaFoldDB" id="A0A181C6K7"/>
<dbReference type="EMBL" id="CP050139">
    <property type="protein sequence ID" value="QIP34185.1"/>
    <property type="molecule type" value="Genomic_DNA"/>
</dbReference>
<name>A0A181C6K7_9PROT</name>
<proteinExistence type="predicted"/>
<keyword evidence="1" id="KW-0808">Transferase</keyword>
<keyword evidence="2" id="KW-1185">Reference proteome</keyword>
<gene>
    <name evidence="1" type="ORF">GWK63_00535</name>
</gene>
<sequence>MNSKKREMDAGSPVWLLFGICFVVVLLAPHVAFIASHVSLSSNEGWNAYLARRAVGLDHAPLYPPAGQMVFNNYPPSSFYVVGLLGWLLGDMILAGRIISLLALLVCAATLGRIVRAMGGTRGGAWFAALLVIIYSAVFYSDYVGMDDPQWLGQAIVMLGFLLLVDSGGEAGRGMTLRAMAAGFVMVAGLTFKHNILALPAATFVWLVLTDWRRAIAWLSGCLLAFCLLGGLFYAAFGPDFVHGVFGHKRLFHVHGMLKGMGNVLGLAGMGVSCLFLRRMRLAHGYGLLVGVYLFLAAASAIVQRMGMGVSHNACFEALVAAALCAGLAVSYLMRGGKTWGTLPPRPVLAGVVGLNLLPVVVSLPAYLPYLYHTSAADIAAHEGAWNETIAAVHAIDGKVACETLALCYWAAKPAVIDFFNYSQHVAVTHDATALQQAVDHHGIAAFVSSSRFGPPAEIWEFSDLWRIVRARYTHVREQGAAYIVTP</sequence>
<evidence type="ECO:0000313" key="2">
    <source>
        <dbReference type="Proteomes" id="UP000502533"/>
    </source>
</evidence>